<dbReference type="AlphaFoldDB" id="S4XZG7"/>
<dbReference type="KEGG" id="scu:SCE1572_27450"/>
<dbReference type="PATRIC" id="fig|1254432.3.peg.6209"/>
<protein>
    <recommendedName>
        <fullName evidence="3">Type I restriction enzyme R protein N-terminal domain-containing protein</fullName>
    </recommendedName>
</protein>
<evidence type="ECO:0008006" key="3">
    <source>
        <dbReference type="Google" id="ProtNLM"/>
    </source>
</evidence>
<proteinExistence type="predicted"/>
<dbReference type="HOGENOM" id="CLU_2156711_0_0_7"/>
<gene>
    <name evidence="1" type="ORF">SCE1572_27450</name>
</gene>
<dbReference type="RefSeq" id="WP_020737402.1">
    <property type="nucleotide sequence ID" value="NC_021658.1"/>
</dbReference>
<dbReference type="eggNOG" id="COG4748">
    <property type="taxonomic scope" value="Bacteria"/>
</dbReference>
<evidence type="ECO:0000313" key="2">
    <source>
        <dbReference type="Proteomes" id="UP000014803"/>
    </source>
</evidence>
<evidence type="ECO:0000313" key="1">
    <source>
        <dbReference type="EMBL" id="AGP37879.1"/>
    </source>
</evidence>
<sequence length="111" mass="12725">MEAKEAGRELAGFDEQLADYSAKAPEAKLGILTNGIQWRFFTDIVNENVMDKEPFVQWDVLADEQPPIDFLTVLQKSEYNAGLLRAFAQRTRQQNLLVQELARLLRTPCRI</sequence>
<accession>S4XZG7</accession>
<dbReference type="STRING" id="1254432.SCE1572_27450"/>
<name>S4XZG7_SORCE</name>
<organism evidence="1 2">
    <name type="scientific">Sorangium cellulosum So0157-2</name>
    <dbReference type="NCBI Taxonomy" id="1254432"/>
    <lineage>
        <taxon>Bacteria</taxon>
        <taxon>Pseudomonadati</taxon>
        <taxon>Myxococcota</taxon>
        <taxon>Polyangia</taxon>
        <taxon>Polyangiales</taxon>
        <taxon>Polyangiaceae</taxon>
        <taxon>Sorangium</taxon>
    </lineage>
</organism>
<reference evidence="1 2" key="1">
    <citation type="journal article" date="2013" name="Sci. Rep.">
        <title>Extraordinary expansion of a Sorangium cellulosum genome from an alkaline milieu.</title>
        <authorList>
            <person name="Han K."/>
            <person name="Li Z.F."/>
            <person name="Peng R."/>
            <person name="Zhu L.P."/>
            <person name="Zhou T."/>
            <person name="Wang L.G."/>
            <person name="Li S.G."/>
            <person name="Zhang X.B."/>
            <person name="Hu W."/>
            <person name="Wu Z.H."/>
            <person name="Qin N."/>
            <person name="Li Y.Z."/>
        </authorList>
    </citation>
    <scope>NUCLEOTIDE SEQUENCE [LARGE SCALE GENOMIC DNA]</scope>
    <source>
        <strain evidence="1 2">So0157-2</strain>
    </source>
</reference>
<dbReference type="Proteomes" id="UP000014803">
    <property type="component" value="Chromosome"/>
</dbReference>
<dbReference type="EMBL" id="CP003969">
    <property type="protein sequence ID" value="AGP37879.1"/>
    <property type="molecule type" value="Genomic_DNA"/>
</dbReference>